<dbReference type="Gene3D" id="3.30.710.10">
    <property type="entry name" value="Potassium Channel Kv1.1, Chain A"/>
    <property type="match status" value="1"/>
</dbReference>
<dbReference type="SUPFAM" id="SSF54695">
    <property type="entry name" value="POZ domain"/>
    <property type="match status" value="1"/>
</dbReference>
<evidence type="ECO:0000256" key="9">
    <source>
        <dbReference type="SAM" id="MobiDB-lite"/>
    </source>
</evidence>
<dbReference type="CDD" id="cd18315">
    <property type="entry name" value="BTB_POZ_BAB-like"/>
    <property type="match status" value="1"/>
</dbReference>
<evidence type="ECO:0000259" key="10">
    <source>
        <dbReference type="PROSITE" id="PS50097"/>
    </source>
</evidence>
<evidence type="ECO:0000256" key="7">
    <source>
        <dbReference type="ARBA" id="ARBA00023242"/>
    </source>
</evidence>
<name>A0ABR3IE25_LOXSC</name>
<dbReference type="Gene3D" id="3.30.160.60">
    <property type="entry name" value="Classic Zinc Finger"/>
    <property type="match status" value="1"/>
</dbReference>
<comment type="subcellular location">
    <subcellularLocation>
        <location evidence="1">Nucleus</location>
    </subcellularLocation>
</comment>
<evidence type="ECO:0000256" key="8">
    <source>
        <dbReference type="ARBA" id="ARBA00037382"/>
    </source>
</evidence>
<keyword evidence="6" id="KW-0804">Transcription</keyword>
<evidence type="ECO:0000256" key="4">
    <source>
        <dbReference type="ARBA" id="ARBA00022902"/>
    </source>
</evidence>
<keyword evidence="12" id="KW-1185">Reference proteome</keyword>
<evidence type="ECO:0000313" key="12">
    <source>
        <dbReference type="Proteomes" id="UP001549920"/>
    </source>
</evidence>
<dbReference type="PROSITE" id="PS00028">
    <property type="entry name" value="ZINC_FINGER_C2H2_1"/>
    <property type="match status" value="1"/>
</dbReference>
<proteinExistence type="predicted"/>
<dbReference type="EMBL" id="JBEUOH010000004">
    <property type="protein sequence ID" value="KAL0894522.1"/>
    <property type="molecule type" value="Genomic_DNA"/>
</dbReference>
<keyword evidence="5" id="KW-0805">Transcription regulation</keyword>
<dbReference type="InterPro" id="IPR011333">
    <property type="entry name" value="SKP1/BTB/POZ_sf"/>
</dbReference>
<dbReference type="SMART" id="SM00225">
    <property type="entry name" value="BTB"/>
    <property type="match status" value="1"/>
</dbReference>
<feature type="domain" description="BTB" evidence="10">
    <location>
        <begin position="31"/>
        <end position="96"/>
    </location>
</feature>
<evidence type="ECO:0000256" key="1">
    <source>
        <dbReference type="ARBA" id="ARBA00004123"/>
    </source>
</evidence>
<keyword evidence="3" id="KW-0221">Differentiation</keyword>
<dbReference type="Proteomes" id="UP001549920">
    <property type="component" value="Unassembled WGS sequence"/>
</dbReference>
<feature type="region of interest" description="Disordered" evidence="9">
    <location>
        <begin position="120"/>
        <end position="162"/>
    </location>
</feature>
<keyword evidence="2" id="KW-0217">Developmental protein</keyword>
<comment type="function">
    <text evidence="8">Putative transcription factor required for axon growth and guidance in the central and peripheral nervous systems. Repels CNS axons away from the midline by promoting the expression of the midline repellent sli and its receptor robo.</text>
</comment>
<organism evidence="11 12">
    <name type="scientific">Loxostege sticticalis</name>
    <name type="common">Beet webworm moth</name>
    <dbReference type="NCBI Taxonomy" id="481309"/>
    <lineage>
        <taxon>Eukaryota</taxon>
        <taxon>Metazoa</taxon>
        <taxon>Ecdysozoa</taxon>
        <taxon>Arthropoda</taxon>
        <taxon>Hexapoda</taxon>
        <taxon>Insecta</taxon>
        <taxon>Pterygota</taxon>
        <taxon>Neoptera</taxon>
        <taxon>Endopterygota</taxon>
        <taxon>Lepidoptera</taxon>
        <taxon>Glossata</taxon>
        <taxon>Ditrysia</taxon>
        <taxon>Pyraloidea</taxon>
        <taxon>Crambidae</taxon>
        <taxon>Pyraustinae</taxon>
        <taxon>Loxostege</taxon>
    </lineage>
</organism>
<dbReference type="PANTHER" id="PTHR23110">
    <property type="entry name" value="BTB DOMAIN TRANSCRIPTION FACTOR"/>
    <property type="match status" value="1"/>
</dbReference>
<dbReference type="Pfam" id="PF00651">
    <property type="entry name" value="BTB"/>
    <property type="match status" value="1"/>
</dbReference>
<keyword evidence="4" id="KW-0524">Neurogenesis</keyword>
<dbReference type="SMART" id="SM00355">
    <property type="entry name" value="ZnF_C2H2"/>
    <property type="match status" value="2"/>
</dbReference>
<gene>
    <name evidence="11" type="ORF">ABMA27_013101</name>
</gene>
<evidence type="ECO:0000256" key="6">
    <source>
        <dbReference type="ARBA" id="ARBA00023163"/>
    </source>
</evidence>
<reference evidence="11 12" key="1">
    <citation type="submission" date="2024-06" db="EMBL/GenBank/DDBJ databases">
        <title>A chromosome-level genome assembly of beet webworm, Loxostege sticticalis.</title>
        <authorList>
            <person name="Zhang Y."/>
        </authorList>
    </citation>
    <scope>NUCLEOTIDE SEQUENCE [LARGE SCALE GENOMIC DNA]</scope>
    <source>
        <strain evidence="11">AQ026</strain>
        <tissue evidence="11">Whole body</tissue>
    </source>
</reference>
<evidence type="ECO:0000256" key="3">
    <source>
        <dbReference type="ARBA" id="ARBA00022782"/>
    </source>
</evidence>
<comment type="caution">
    <text evidence="11">The sequence shown here is derived from an EMBL/GenBank/DDBJ whole genome shotgun (WGS) entry which is preliminary data.</text>
</comment>
<evidence type="ECO:0000256" key="2">
    <source>
        <dbReference type="ARBA" id="ARBA00022473"/>
    </source>
</evidence>
<dbReference type="InterPro" id="IPR000210">
    <property type="entry name" value="BTB/POZ_dom"/>
</dbReference>
<protein>
    <recommendedName>
        <fullName evidence="10">BTB domain-containing protein</fullName>
    </recommendedName>
</protein>
<dbReference type="PROSITE" id="PS50097">
    <property type="entry name" value="BTB"/>
    <property type="match status" value="1"/>
</dbReference>
<dbReference type="InterPro" id="IPR013087">
    <property type="entry name" value="Znf_C2H2_type"/>
</dbReference>
<evidence type="ECO:0000256" key="5">
    <source>
        <dbReference type="ARBA" id="ARBA00023015"/>
    </source>
</evidence>
<keyword evidence="7" id="KW-0539">Nucleus</keyword>
<dbReference type="InterPro" id="IPR051095">
    <property type="entry name" value="Dros_DevTransReg"/>
</dbReference>
<accession>A0ABR3IE25</accession>
<sequence>MANQEISLKWNGYQNNILFNVKELYKDEVLSDVTLVSDGQSFKAHKVILSANSSVFRSIFQQNPHKDPIIVLHDINTASLKTLLTFMYNGEVNVTEEFLPVLLKTAETLRICGLSAGSETSKEDEKATTTQTKKRKKSEHEDNNNTSKCKKITSAPKTDTVNSSVTVADPVKSYVIVPKVEPIDSPLTDYSGENTNDTEDIALLEDAGEKKYSISPESFSGKSVCTGSSDHSVRKWINEVSSTQPCLNVANEKNNGLEIIDEDKESIEIDKEVETVLQSGTIVESLSITTENLNSVSSEAQISKDKNNTCYANPSFPCPFCPRIYNSWGYRRRHVKSRHMTNRLSCKWCVSVLASTGAWYAHATRAHGVPHEEARNSLVVMVEAHAVLTLHEPSVAQLLGQVGMADANGTAVSEKST</sequence>
<dbReference type="PANTHER" id="PTHR23110:SF111">
    <property type="entry name" value="LONGITUDINALS LACKING PROTEIN, ISOFORMS F_I_K_T"/>
    <property type="match status" value="1"/>
</dbReference>
<evidence type="ECO:0000313" key="11">
    <source>
        <dbReference type="EMBL" id="KAL0894522.1"/>
    </source>
</evidence>